<feature type="compositionally biased region" description="Basic and acidic residues" evidence="1">
    <location>
        <begin position="232"/>
        <end position="250"/>
    </location>
</feature>
<feature type="compositionally biased region" description="Polar residues" evidence="1">
    <location>
        <begin position="736"/>
        <end position="769"/>
    </location>
</feature>
<feature type="region of interest" description="Disordered" evidence="1">
    <location>
        <begin position="191"/>
        <end position="250"/>
    </location>
</feature>
<dbReference type="PANTHER" id="PTHR14445">
    <property type="entry name" value="GRB10 INTERACTING GYF PROTEIN"/>
    <property type="match status" value="1"/>
</dbReference>
<comment type="caution">
    <text evidence="3">The sequence shown here is derived from an EMBL/GenBank/DDBJ whole genome shotgun (WGS) entry which is preliminary data.</text>
</comment>
<evidence type="ECO:0000313" key="4">
    <source>
        <dbReference type="Proteomes" id="UP001162060"/>
    </source>
</evidence>
<feature type="region of interest" description="Disordered" evidence="1">
    <location>
        <begin position="1068"/>
        <end position="1100"/>
    </location>
</feature>
<evidence type="ECO:0000259" key="2">
    <source>
        <dbReference type="PROSITE" id="PS50829"/>
    </source>
</evidence>
<gene>
    <name evidence="3" type="ORF">PM001_LOCUS4314</name>
</gene>
<feature type="region of interest" description="Disordered" evidence="1">
    <location>
        <begin position="861"/>
        <end position="895"/>
    </location>
</feature>
<dbReference type="Proteomes" id="UP001162060">
    <property type="component" value="Unassembled WGS sequence"/>
</dbReference>
<feature type="compositionally biased region" description="Basic and acidic residues" evidence="1">
    <location>
        <begin position="214"/>
        <end position="224"/>
    </location>
</feature>
<feature type="region of interest" description="Disordered" evidence="1">
    <location>
        <begin position="1"/>
        <end position="109"/>
    </location>
</feature>
<reference evidence="3" key="1">
    <citation type="submission" date="2024-01" db="EMBL/GenBank/DDBJ databases">
        <authorList>
            <person name="Webb A."/>
        </authorList>
    </citation>
    <scope>NUCLEOTIDE SEQUENCE</scope>
    <source>
        <strain evidence="3">Pm1</strain>
    </source>
</reference>
<dbReference type="InterPro" id="IPR003169">
    <property type="entry name" value="GYF"/>
</dbReference>
<dbReference type="GO" id="GO:0005829">
    <property type="term" value="C:cytosol"/>
    <property type="evidence" value="ECO:0007669"/>
    <property type="project" value="TreeGrafter"/>
</dbReference>
<feature type="compositionally biased region" description="Low complexity" evidence="1">
    <location>
        <begin position="861"/>
        <end position="878"/>
    </location>
</feature>
<feature type="region of interest" description="Disordered" evidence="1">
    <location>
        <begin position="327"/>
        <end position="379"/>
    </location>
</feature>
<dbReference type="InterPro" id="IPR051640">
    <property type="entry name" value="GRB10-interact_GYF"/>
</dbReference>
<dbReference type="SMART" id="SM00444">
    <property type="entry name" value="GYF"/>
    <property type="match status" value="1"/>
</dbReference>
<sequence>MSSSPSPSPSARDDTDAFVIKTAKHRKKPPSAVAVAADSASGDAVGRTSASTSTTRTTTASASRTESSDAAPNISLRPRTMFAMKGRGRTESEGAAYRPQWSKDGEGFVSTGPLSMKDAILGGGDDHRNDRRKLKVLRYSKEELLALHCPTDELPAVLVETSVASEHSLPPVATLPFDYEEIYKQWSLNRNRGRGRGRSNATAAGAGAVQGTRGHQDRGARGDETLDGATQQKDEGFLRQGHKERDSTWERGVKITETSSRGDCIWDDVLEPGTDSNEMDLTSMAEAAEIFRREMDAMRDELQGPKVDPDEIKDDLDAFDKKLEDAAAAGQFEDSDTEETPWDDPTLDDQKATEGGNHLSDEHAVNPLEPQSSGSHSFDALEPADTQLALEEKGSRLFPQVPAEECSAGPPSSCVEMADEWFYLDPQGLQRGPFKTAEMREWFEAGYFKPHLPIRFGQHGIFTALASQFVPGQIPFATLSTRVNSVGGIRMDPILSEQQRLLELQHEQQRQQQMMQLQQQQQQQRMLQLEQDEKIRIEMQRLEIARQQQQTQLYQQQQILRDQQEKQRQQQQQQQQFFLHRQQNSWQLSQREGIMSALGLFSGNQANVASTDSFRTDGVESQFRSEYHTHHQMSTQNAPPVGQSAALVNDEAQRRTQAFWPNAAPELPGPENVTGLGLQSAQPKSPVTPDSTQLPESNGLAPVSDAWARRQKVPEQLPPPSHDIRVEATHRAAQESHGNNNQTTAQHGQPGSALSTTPTKKNAKSSVVQKNGKHAENGTVATDAWAIGTAPAAASSKSMSLKDIQQEEQRELLEKRNRDKGDTAHLAQMGAQLKMMLGVDSMAVTPKNTPSVSVPQATVVKSTATSTPVPTPSSSSPVRGPWGQPPAVVTSDKSKSMRDILAEEERLAQERAKANANAPVNSQWVNIVAGNKAAAVPKPSRSVLGPVPASVLKSRQQVRATNGALKPPPSKTENDASFWNFGAAQPAGKESVVSVGSSNAFGLNSVSSEFMAWASKQLKTIDVDANVTLLEYCASVEDPGEVREYLAAYLGSTPRVSAFATEFIQRKKLQTSGKKSPGHQDAQQRASETDSSTRRGKRRS</sequence>
<dbReference type="Gene3D" id="3.30.1490.40">
    <property type="match status" value="1"/>
</dbReference>
<feature type="compositionally biased region" description="Low complexity" evidence="1">
    <location>
        <begin position="31"/>
        <end position="65"/>
    </location>
</feature>
<dbReference type="SUPFAM" id="SSF55277">
    <property type="entry name" value="GYF domain"/>
    <property type="match status" value="1"/>
</dbReference>
<dbReference type="Pfam" id="PF02213">
    <property type="entry name" value="GYF"/>
    <property type="match status" value="1"/>
</dbReference>
<dbReference type="AlphaFoldDB" id="A0AAV1T9K9"/>
<feature type="domain" description="GYF" evidence="2">
    <location>
        <begin position="418"/>
        <end position="466"/>
    </location>
</feature>
<feature type="region of interest" description="Disordered" evidence="1">
    <location>
        <begin position="730"/>
        <end position="776"/>
    </location>
</feature>
<dbReference type="InterPro" id="IPR035445">
    <property type="entry name" value="GYF-like_dom_sf"/>
</dbReference>
<evidence type="ECO:0000313" key="3">
    <source>
        <dbReference type="EMBL" id="CAK7911186.1"/>
    </source>
</evidence>
<accession>A0AAV1T9K9</accession>
<protein>
    <recommendedName>
        <fullName evidence="2">GYF domain-containing protein</fullName>
    </recommendedName>
</protein>
<feature type="compositionally biased region" description="Low complexity" evidence="1">
    <location>
        <begin position="198"/>
        <end position="207"/>
    </location>
</feature>
<name>A0AAV1T9K9_9STRA</name>
<feature type="region of interest" description="Disordered" evidence="1">
    <location>
        <begin position="662"/>
        <end position="700"/>
    </location>
</feature>
<feature type="compositionally biased region" description="Acidic residues" evidence="1">
    <location>
        <begin position="333"/>
        <end position="347"/>
    </location>
</feature>
<dbReference type="PROSITE" id="PS50829">
    <property type="entry name" value="GYF"/>
    <property type="match status" value="1"/>
</dbReference>
<feature type="compositionally biased region" description="Polar residues" evidence="1">
    <location>
        <begin position="677"/>
        <end position="696"/>
    </location>
</feature>
<organism evidence="3 4">
    <name type="scientific">Peronospora matthiolae</name>
    <dbReference type="NCBI Taxonomy" id="2874970"/>
    <lineage>
        <taxon>Eukaryota</taxon>
        <taxon>Sar</taxon>
        <taxon>Stramenopiles</taxon>
        <taxon>Oomycota</taxon>
        <taxon>Peronosporomycetes</taxon>
        <taxon>Peronosporales</taxon>
        <taxon>Peronosporaceae</taxon>
        <taxon>Peronospora</taxon>
    </lineage>
</organism>
<proteinExistence type="predicted"/>
<dbReference type="PANTHER" id="PTHR14445:SF36">
    <property type="entry name" value="FI03272P-RELATED"/>
    <property type="match status" value="1"/>
</dbReference>
<evidence type="ECO:0000256" key="1">
    <source>
        <dbReference type="SAM" id="MobiDB-lite"/>
    </source>
</evidence>
<dbReference type="EMBL" id="CAKLBY020000036">
    <property type="protein sequence ID" value="CAK7911186.1"/>
    <property type="molecule type" value="Genomic_DNA"/>
</dbReference>